<feature type="region of interest" description="Disordered" evidence="1">
    <location>
        <begin position="250"/>
        <end position="283"/>
    </location>
</feature>
<dbReference type="EMBL" id="CP047475">
    <property type="protein sequence ID" value="QIA63357.1"/>
    <property type="molecule type" value="Genomic_DNA"/>
</dbReference>
<feature type="transmembrane region" description="Helical" evidence="2">
    <location>
        <begin position="88"/>
        <end position="110"/>
    </location>
</feature>
<name>A0A7Z2T311_9VIBR</name>
<feature type="compositionally biased region" description="Acidic residues" evidence="1">
    <location>
        <begin position="256"/>
        <end position="272"/>
    </location>
</feature>
<sequence length="283" mass="30970">MTKDFEREFNVGGNVERALSGDYSLRTGEVLREAMSLTTKHFMRFTPAILLLLVAQLAIFYIALKLQVGDLSVILDMVTDPESVDASVVQAIFMANFSYEVISAPFFAGVSLMAMSHASGLQTKTAHIAKGLQFTVPVILATLAGLLLQGIAGMLLPFVSLYLSLAFTNSTLLICEKRVPPMSSLWLSLRAVNKKILPLAAIYITMMCLFVVGAMLYGVGLIFVLPLFFHVKAIIYREMFGIRLKVIATQDKSSDDNSDDDSSDSTDQDNDNSNDSNGKIFNA</sequence>
<dbReference type="Proteomes" id="UP000464262">
    <property type="component" value="Chromosome 1"/>
</dbReference>
<keyword evidence="4" id="KW-1185">Reference proteome</keyword>
<evidence type="ECO:0008006" key="5">
    <source>
        <dbReference type="Google" id="ProtNLM"/>
    </source>
</evidence>
<evidence type="ECO:0000256" key="1">
    <source>
        <dbReference type="SAM" id="MobiDB-lite"/>
    </source>
</evidence>
<organism evidence="3 4">
    <name type="scientific">Vibrio astriarenae</name>
    <dbReference type="NCBI Taxonomy" id="1481923"/>
    <lineage>
        <taxon>Bacteria</taxon>
        <taxon>Pseudomonadati</taxon>
        <taxon>Pseudomonadota</taxon>
        <taxon>Gammaproteobacteria</taxon>
        <taxon>Vibrionales</taxon>
        <taxon>Vibrionaceae</taxon>
        <taxon>Vibrio</taxon>
    </lineage>
</organism>
<evidence type="ECO:0000313" key="4">
    <source>
        <dbReference type="Proteomes" id="UP000464262"/>
    </source>
</evidence>
<feature type="transmembrane region" description="Helical" evidence="2">
    <location>
        <begin position="131"/>
        <end position="148"/>
    </location>
</feature>
<protein>
    <recommendedName>
        <fullName evidence="5">Proline and glycine rich transmembrane protein gene in bax</fullName>
    </recommendedName>
</protein>
<reference evidence="3 4" key="1">
    <citation type="submission" date="2020-01" db="EMBL/GenBank/DDBJ databases">
        <title>Whole genome and functional gene identification of agarase of Vibrio HN897.</title>
        <authorList>
            <person name="Liu Y."/>
            <person name="Zhao Z."/>
        </authorList>
    </citation>
    <scope>NUCLEOTIDE SEQUENCE [LARGE SCALE GENOMIC DNA]</scope>
    <source>
        <strain evidence="3 4">HN897</strain>
    </source>
</reference>
<accession>A0A7Z2T311</accession>
<feature type="transmembrane region" description="Helical" evidence="2">
    <location>
        <begin position="196"/>
        <end position="229"/>
    </location>
</feature>
<keyword evidence="2" id="KW-0472">Membrane</keyword>
<dbReference type="RefSeq" id="WP_164648251.1">
    <property type="nucleotide sequence ID" value="NZ_CP047475.1"/>
</dbReference>
<proteinExistence type="predicted"/>
<dbReference type="AlphaFoldDB" id="A0A7Z2T311"/>
<gene>
    <name evidence="3" type="ORF">GT360_07415</name>
</gene>
<keyword evidence="2" id="KW-1133">Transmembrane helix</keyword>
<feature type="transmembrane region" description="Helical" evidence="2">
    <location>
        <begin position="45"/>
        <end position="68"/>
    </location>
</feature>
<evidence type="ECO:0000256" key="2">
    <source>
        <dbReference type="SAM" id="Phobius"/>
    </source>
</evidence>
<dbReference type="KEGG" id="vas:GT360_07415"/>
<evidence type="ECO:0000313" key="3">
    <source>
        <dbReference type="EMBL" id="QIA63357.1"/>
    </source>
</evidence>
<keyword evidence="2" id="KW-0812">Transmembrane</keyword>